<dbReference type="Pfam" id="PF07859">
    <property type="entry name" value="Abhydrolase_3"/>
    <property type="match status" value="1"/>
</dbReference>
<dbReference type="PANTHER" id="PTHR48081">
    <property type="entry name" value="AB HYDROLASE SUPERFAMILY PROTEIN C4A8.06C"/>
    <property type="match status" value="1"/>
</dbReference>
<comment type="caution">
    <text evidence="4">The sequence shown here is derived from an EMBL/GenBank/DDBJ whole genome shotgun (WGS) entry which is preliminary data.</text>
</comment>
<dbReference type="InterPro" id="IPR050300">
    <property type="entry name" value="GDXG_lipolytic_enzyme"/>
</dbReference>
<dbReference type="SUPFAM" id="SSF53474">
    <property type="entry name" value="alpha/beta-Hydrolases"/>
    <property type="match status" value="1"/>
</dbReference>
<reference evidence="4 5" key="1">
    <citation type="submission" date="2023-01" db="EMBL/GenBank/DDBJ databases">
        <title>Draft genome sequence of Nocardiopsis sp. RSe5-2 isolated from halophytes.</title>
        <authorList>
            <person name="Duangmal K."/>
            <person name="Chantavorakit T."/>
        </authorList>
    </citation>
    <scope>NUCLEOTIDE SEQUENCE [LARGE SCALE GENOMIC DNA]</scope>
    <source>
        <strain evidence="4 5">RSe5-2</strain>
    </source>
</reference>
<sequence>MPDQCHAEVDTHAPGPHGEVPVRVYLPEKPWGIGLVWLHGGAFRMGDLDVPEAHRVAGALADDGITVVSVDYRLAVDGVHFPVPSDDALAAWKWAVGDGGLGVPPRCWHIGGGSAGGNLAASVALQARDGAAPLPASSVLVYPVLHEEVPAPSEELAAKLSRAPAERRFSHERSQELNLGYVGRPELLRHPYAFPAYGTVEGLPPTLIVNAEIDDLRPSGEAYAAQLAAGGVGVAVVLEPGALHGHLNEPESPQARRTVRRIRAWLSGEGAVLGGPREEAAEEESPEEAAHMCGS</sequence>
<keyword evidence="1 4" id="KW-0378">Hydrolase</keyword>
<dbReference type="Gene3D" id="3.40.50.1820">
    <property type="entry name" value="alpha/beta hydrolase"/>
    <property type="match status" value="1"/>
</dbReference>
<feature type="domain" description="Alpha/beta hydrolase fold-3" evidence="3">
    <location>
        <begin position="35"/>
        <end position="246"/>
    </location>
</feature>
<keyword evidence="5" id="KW-1185">Reference proteome</keyword>
<evidence type="ECO:0000313" key="5">
    <source>
        <dbReference type="Proteomes" id="UP001527866"/>
    </source>
</evidence>
<dbReference type="EMBL" id="JAQFWQ010000003">
    <property type="protein sequence ID" value="MDA2809361.1"/>
    <property type="molecule type" value="Genomic_DNA"/>
</dbReference>
<dbReference type="InterPro" id="IPR013094">
    <property type="entry name" value="AB_hydrolase_3"/>
</dbReference>
<protein>
    <submittedName>
        <fullName evidence="4">Alpha/beta hydrolase</fullName>
    </submittedName>
</protein>
<proteinExistence type="predicted"/>
<feature type="region of interest" description="Disordered" evidence="2">
    <location>
        <begin position="273"/>
        <end position="295"/>
    </location>
</feature>
<evidence type="ECO:0000313" key="4">
    <source>
        <dbReference type="EMBL" id="MDA2809361.1"/>
    </source>
</evidence>
<dbReference type="Proteomes" id="UP001527866">
    <property type="component" value="Unassembled WGS sequence"/>
</dbReference>
<organism evidence="4 5">
    <name type="scientific">Nocardiopsis endophytica</name>
    <dbReference type="NCBI Taxonomy" id="3018445"/>
    <lineage>
        <taxon>Bacteria</taxon>
        <taxon>Bacillati</taxon>
        <taxon>Actinomycetota</taxon>
        <taxon>Actinomycetes</taxon>
        <taxon>Streptosporangiales</taxon>
        <taxon>Nocardiopsidaceae</taxon>
        <taxon>Nocardiopsis</taxon>
    </lineage>
</organism>
<dbReference type="PANTHER" id="PTHR48081:SF8">
    <property type="entry name" value="ALPHA_BETA HYDROLASE FOLD-3 DOMAIN-CONTAINING PROTEIN-RELATED"/>
    <property type="match status" value="1"/>
</dbReference>
<evidence type="ECO:0000259" key="3">
    <source>
        <dbReference type="Pfam" id="PF07859"/>
    </source>
</evidence>
<dbReference type="RefSeq" id="WP_270683267.1">
    <property type="nucleotide sequence ID" value="NZ_JAQFWQ010000003.1"/>
</dbReference>
<dbReference type="InterPro" id="IPR029058">
    <property type="entry name" value="AB_hydrolase_fold"/>
</dbReference>
<accession>A0ABT4TY68</accession>
<dbReference type="GO" id="GO:0016787">
    <property type="term" value="F:hydrolase activity"/>
    <property type="evidence" value="ECO:0007669"/>
    <property type="project" value="UniProtKB-KW"/>
</dbReference>
<evidence type="ECO:0000256" key="1">
    <source>
        <dbReference type="ARBA" id="ARBA00022801"/>
    </source>
</evidence>
<gene>
    <name evidence="4" type="ORF">O4J56_01815</name>
</gene>
<name>A0ABT4TY68_9ACTN</name>
<evidence type="ECO:0000256" key="2">
    <source>
        <dbReference type="SAM" id="MobiDB-lite"/>
    </source>
</evidence>